<protein>
    <submittedName>
        <fullName evidence="1">Uncharacterized protein</fullName>
    </submittedName>
</protein>
<accession>A0A0E9X4W9</accession>
<sequence length="163" mass="17861">MNTVLRIDLQSHASPGLKRNKLVHPCWTEPLLGSVINGQVLGDGNAVVLEGEVRGLVVLVVGPAQSHGGEQVEADLAIRLWVLDWGAVLRWLQLSRVLTCMFQGPGLFPSEYPVKYSSVHHSPVKPKIVMEGRADVPHSVQLFPNPRLSQALFIFRNMNSGGL</sequence>
<evidence type="ECO:0000313" key="1">
    <source>
        <dbReference type="EMBL" id="JAH96925.1"/>
    </source>
</evidence>
<dbReference type="EMBL" id="GBXM01011652">
    <property type="protein sequence ID" value="JAH96925.1"/>
    <property type="molecule type" value="Transcribed_RNA"/>
</dbReference>
<reference evidence="1" key="1">
    <citation type="submission" date="2014-11" db="EMBL/GenBank/DDBJ databases">
        <authorList>
            <person name="Amaro Gonzalez C."/>
        </authorList>
    </citation>
    <scope>NUCLEOTIDE SEQUENCE</scope>
</reference>
<name>A0A0E9X4W9_ANGAN</name>
<organism evidence="1">
    <name type="scientific">Anguilla anguilla</name>
    <name type="common">European freshwater eel</name>
    <name type="synonym">Muraena anguilla</name>
    <dbReference type="NCBI Taxonomy" id="7936"/>
    <lineage>
        <taxon>Eukaryota</taxon>
        <taxon>Metazoa</taxon>
        <taxon>Chordata</taxon>
        <taxon>Craniata</taxon>
        <taxon>Vertebrata</taxon>
        <taxon>Euteleostomi</taxon>
        <taxon>Actinopterygii</taxon>
        <taxon>Neopterygii</taxon>
        <taxon>Teleostei</taxon>
        <taxon>Anguilliformes</taxon>
        <taxon>Anguillidae</taxon>
        <taxon>Anguilla</taxon>
    </lineage>
</organism>
<dbReference type="AlphaFoldDB" id="A0A0E9X4W9"/>
<proteinExistence type="predicted"/>
<reference evidence="1" key="2">
    <citation type="journal article" date="2015" name="Fish Shellfish Immunol.">
        <title>Early steps in the European eel (Anguilla anguilla)-Vibrio vulnificus interaction in the gills: Role of the RtxA13 toxin.</title>
        <authorList>
            <person name="Callol A."/>
            <person name="Pajuelo D."/>
            <person name="Ebbesson L."/>
            <person name="Teles M."/>
            <person name="MacKenzie S."/>
            <person name="Amaro C."/>
        </authorList>
    </citation>
    <scope>NUCLEOTIDE SEQUENCE</scope>
</reference>